<feature type="region of interest" description="Disordered" evidence="1">
    <location>
        <begin position="87"/>
        <end position="162"/>
    </location>
</feature>
<dbReference type="EnsemblFungi" id="PTTG_07788-t43_1">
    <property type="protein sequence ID" value="PTTG_07788-t43_1-p1"/>
    <property type="gene ID" value="PTTG_07788"/>
</dbReference>
<gene>
    <name evidence="2" type="ORF">PTTG_07788</name>
</gene>
<keyword evidence="4" id="KW-1185">Reference proteome</keyword>
<dbReference type="Proteomes" id="UP000005240">
    <property type="component" value="Unassembled WGS sequence"/>
</dbReference>
<feature type="compositionally biased region" description="Polar residues" evidence="1">
    <location>
        <begin position="41"/>
        <end position="57"/>
    </location>
</feature>
<dbReference type="VEuPathDB" id="FungiDB:PTTG_07788"/>
<reference evidence="2" key="1">
    <citation type="submission" date="2009-11" db="EMBL/GenBank/DDBJ databases">
        <authorList>
            <consortium name="The Broad Institute Genome Sequencing Platform"/>
            <person name="Ward D."/>
            <person name="Feldgarden M."/>
            <person name="Earl A."/>
            <person name="Young S.K."/>
            <person name="Zeng Q."/>
            <person name="Koehrsen M."/>
            <person name="Alvarado L."/>
            <person name="Berlin A."/>
            <person name="Bochicchio J."/>
            <person name="Borenstein D."/>
            <person name="Chapman S.B."/>
            <person name="Chen Z."/>
            <person name="Engels R."/>
            <person name="Freedman E."/>
            <person name="Gellesch M."/>
            <person name="Goldberg J."/>
            <person name="Griggs A."/>
            <person name="Gujja S."/>
            <person name="Heilman E."/>
            <person name="Heiman D."/>
            <person name="Hepburn T."/>
            <person name="Howarth C."/>
            <person name="Jen D."/>
            <person name="Larson L."/>
            <person name="Lewis B."/>
            <person name="Mehta T."/>
            <person name="Park D."/>
            <person name="Pearson M."/>
            <person name="Roberts A."/>
            <person name="Saif S."/>
            <person name="Shea T."/>
            <person name="Shenoy N."/>
            <person name="Sisk P."/>
            <person name="Stolte C."/>
            <person name="Sykes S."/>
            <person name="Thomson T."/>
            <person name="Walk T."/>
            <person name="White J."/>
            <person name="Yandava C."/>
            <person name="Izard J."/>
            <person name="Baranova O.V."/>
            <person name="Blanton J.M."/>
            <person name="Tanner A.C."/>
            <person name="Dewhirst F.E."/>
            <person name="Haas B."/>
            <person name="Nusbaum C."/>
            <person name="Birren B."/>
        </authorList>
    </citation>
    <scope>NUCLEOTIDE SEQUENCE [LARGE SCALE GENOMIC DNA]</scope>
    <source>
        <strain evidence="2">1-1 BBBD Race 1</strain>
    </source>
</reference>
<feature type="compositionally biased region" description="Low complexity" evidence="1">
    <location>
        <begin position="99"/>
        <end position="109"/>
    </location>
</feature>
<feature type="non-terminal residue" evidence="2">
    <location>
        <position position="1"/>
    </location>
</feature>
<feature type="compositionally biased region" description="Polar residues" evidence="1">
    <location>
        <begin position="110"/>
        <end position="120"/>
    </location>
</feature>
<feature type="compositionally biased region" description="Pro residues" evidence="1">
    <location>
        <begin position="130"/>
        <end position="145"/>
    </location>
</feature>
<feature type="compositionally biased region" description="Polar residues" evidence="1">
    <location>
        <begin position="87"/>
        <end position="98"/>
    </location>
</feature>
<reference evidence="3 4" key="3">
    <citation type="journal article" date="2017" name="G3 (Bethesda)">
        <title>Comparative analysis highlights variable genome content of wheat rusts and divergence of the mating loci.</title>
        <authorList>
            <person name="Cuomo C.A."/>
            <person name="Bakkeren G."/>
            <person name="Khalil H.B."/>
            <person name="Panwar V."/>
            <person name="Joly D."/>
            <person name="Linning R."/>
            <person name="Sakthikumar S."/>
            <person name="Song X."/>
            <person name="Adiconis X."/>
            <person name="Fan L."/>
            <person name="Goldberg J.M."/>
            <person name="Levin J.Z."/>
            <person name="Young S."/>
            <person name="Zeng Q."/>
            <person name="Anikster Y."/>
            <person name="Bruce M."/>
            <person name="Wang M."/>
            <person name="Yin C."/>
            <person name="McCallum B."/>
            <person name="Szabo L.J."/>
            <person name="Hulbert S."/>
            <person name="Chen X."/>
            <person name="Fellers J.P."/>
        </authorList>
    </citation>
    <scope>NUCLEOTIDE SEQUENCE</scope>
    <source>
        <strain evidence="4">Isolate 1-1 / race 1 (BBBD)</strain>
        <strain evidence="3">isolate 1-1 / race 1 (BBBD)</strain>
    </source>
</reference>
<feature type="compositionally biased region" description="Polar residues" evidence="1">
    <location>
        <begin position="149"/>
        <end position="162"/>
    </location>
</feature>
<reference evidence="3" key="4">
    <citation type="submission" date="2025-05" db="UniProtKB">
        <authorList>
            <consortium name="EnsemblFungi"/>
        </authorList>
    </citation>
    <scope>IDENTIFICATION</scope>
    <source>
        <strain evidence="3">isolate 1-1 / race 1 (BBBD)</strain>
    </source>
</reference>
<dbReference type="EMBL" id="ADAS02000159">
    <property type="protein sequence ID" value="OAV88709.1"/>
    <property type="molecule type" value="Genomic_DNA"/>
</dbReference>
<accession>A0A180G8A7</accession>
<evidence type="ECO:0000313" key="3">
    <source>
        <dbReference type="EnsemblFungi" id="PTTG_07788-t43_1-p1"/>
    </source>
</evidence>
<evidence type="ECO:0000313" key="2">
    <source>
        <dbReference type="EMBL" id="OAV88709.1"/>
    </source>
</evidence>
<dbReference type="AlphaFoldDB" id="A0A180G8A7"/>
<organism evidence="2">
    <name type="scientific">Puccinia triticina (isolate 1-1 / race 1 (BBBD))</name>
    <name type="common">Brown leaf rust fungus</name>
    <dbReference type="NCBI Taxonomy" id="630390"/>
    <lineage>
        <taxon>Eukaryota</taxon>
        <taxon>Fungi</taxon>
        <taxon>Dikarya</taxon>
        <taxon>Basidiomycota</taxon>
        <taxon>Pucciniomycotina</taxon>
        <taxon>Pucciniomycetes</taxon>
        <taxon>Pucciniales</taxon>
        <taxon>Pucciniaceae</taxon>
        <taxon>Puccinia</taxon>
    </lineage>
</organism>
<proteinExistence type="predicted"/>
<sequence>CFKKSNPVRLQVSKRNSSRRSRASRPRRKSTAYPPRGVHPTFTTRPPNTKSQEAATTSTRNVIFCRYSSTIMAATWTIAMMRKTMKMTNVQSNQSEQPSRSSEGSLRSSTHALQAHSQQALLPPTISHLPPAPSEPAQIPPPALPPSRVISTTGNESNPLSP</sequence>
<evidence type="ECO:0000256" key="1">
    <source>
        <dbReference type="SAM" id="MobiDB-lite"/>
    </source>
</evidence>
<name>A0A180G8A7_PUCT1</name>
<evidence type="ECO:0000313" key="4">
    <source>
        <dbReference type="Proteomes" id="UP000005240"/>
    </source>
</evidence>
<feature type="region of interest" description="Disordered" evidence="1">
    <location>
        <begin position="1"/>
        <end position="57"/>
    </location>
</feature>
<feature type="compositionally biased region" description="Basic residues" evidence="1">
    <location>
        <begin position="16"/>
        <end position="30"/>
    </location>
</feature>
<protein>
    <submittedName>
        <fullName evidence="2 3">Uncharacterized protein</fullName>
    </submittedName>
</protein>
<reference evidence="2" key="2">
    <citation type="submission" date="2016-05" db="EMBL/GenBank/DDBJ databases">
        <title>Comparative analysis highlights variable genome content of wheat rusts and divergence of the mating loci.</title>
        <authorList>
            <person name="Cuomo C.A."/>
            <person name="Bakkeren G."/>
            <person name="Szabo L."/>
            <person name="Khalil H."/>
            <person name="Joly D."/>
            <person name="Goldberg J."/>
            <person name="Young S."/>
            <person name="Zeng Q."/>
            <person name="Fellers J."/>
        </authorList>
    </citation>
    <scope>NUCLEOTIDE SEQUENCE [LARGE SCALE GENOMIC DNA]</scope>
    <source>
        <strain evidence="2">1-1 BBBD Race 1</strain>
    </source>
</reference>